<protein>
    <submittedName>
        <fullName evidence="1">Uncharacterized protein</fullName>
    </submittedName>
</protein>
<reference evidence="1" key="1">
    <citation type="submission" date="2022-12" db="EMBL/GenBank/DDBJ databases">
        <authorList>
            <person name="Webb A."/>
        </authorList>
    </citation>
    <scope>NUCLEOTIDE SEQUENCE</scope>
    <source>
        <strain evidence="1">Pf2</strain>
    </source>
</reference>
<evidence type="ECO:0000313" key="1">
    <source>
        <dbReference type="EMBL" id="CAI5721628.1"/>
    </source>
</evidence>
<dbReference type="EMBL" id="CANTFK010000661">
    <property type="protein sequence ID" value="CAI5721628.1"/>
    <property type="molecule type" value="Genomic_DNA"/>
</dbReference>
<comment type="caution">
    <text evidence="1">The sequence shown here is derived from an EMBL/GenBank/DDBJ whole genome shotgun (WGS) entry which is preliminary data.</text>
</comment>
<sequence length="159" mass="18343">MQPVSFRPVGWFVQLAAAYIQFDEEHSQALWEATHCLWTSKDQARANSILASYYNARKKRRSRATRAWREVVDLIFIGMSKGHCDLDIFLDPFFRHLPRTRRVVYWSPGREEGSDPVDLLEALRVSDSAWPWLTQYRLSSVPHPGALVPRLKGKFGPSA</sequence>
<gene>
    <name evidence="1" type="ORF">PFR002_LOCUS4260</name>
</gene>
<evidence type="ECO:0000313" key="2">
    <source>
        <dbReference type="Proteomes" id="UP001159659"/>
    </source>
</evidence>
<accession>A0AAV0THI4</accession>
<name>A0AAV0THI4_9STRA</name>
<proteinExistence type="predicted"/>
<dbReference type="Proteomes" id="UP001159659">
    <property type="component" value="Unassembled WGS sequence"/>
</dbReference>
<organism evidence="1 2">
    <name type="scientific">Peronospora farinosa</name>
    <dbReference type="NCBI Taxonomy" id="134698"/>
    <lineage>
        <taxon>Eukaryota</taxon>
        <taxon>Sar</taxon>
        <taxon>Stramenopiles</taxon>
        <taxon>Oomycota</taxon>
        <taxon>Peronosporomycetes</taxon>
        <taxon>Peronosporales</taxon>
        <taxon>Peronosporaceae</taxon>
        <taxon>Peronospora</taxon>
    </lineage>
</organism>
<dbReference type="AlphaFoldDB" id="A0AAV0THI4"/>